<dbReference type="PANTHER" id="PTHR33392">
    <property type="entry name" value="POLYISOPRENYL-TEICHOIC ACID--PEPTIDOGLYCAN TEICHOIC ACID TRANSFERASE TAGU"/>
    <property type="match status" value="1"/>
</dbReference>
<evidence type="ECO:0000256" key="2">
    <source>
        <dbReference type="SAM" id="Phobius"/>
    </source>
</evidence>
<evidence type="ECO:0000313" key="5">
    <source>
        <dbReference type="Proteomes" id="UP000824205"/>
    </source>
</evidence>
<keyword evidence="2" id="KW-0472">Membrane</keyword>
<dbReference type="InterPro" id="IPR050922">
    <property type="entry name" value="LytR/CpsA/Psr_CW_biosynth"/>
</dbReference>
<name>A0A9D1UET6_9FIRM</name>
<proteinExistence type="inferred from homology"/>
<accession>A0A9D1UET6</accession>
<reference evidence="4" key="1">
    <citation type="journal article" date="2021" name="PeerJ">
        <title>Extensive microbial diversity within the chicken gut microbiome revealed by metagenomics and culture.</title>
        <authorList>
            <person name="Gilroy R."/>
            <person name="Ravi A."/>
            <person name="Getino M."/>
            <person name="Pursley I."/>
            <person name="Horton D.L."/>
            <person name="Alikhan N.F."/>
            <person name="Baker D."/>
            <person name="Gharbi K."/>
            <person name="Hall N."/>
            <person name="Watson M."/>
            <person name="Adriaenssens E.M."/>
            <person name="Foster-Nyarko E."/>
            <person name="Jarju S."/>
            <person name="Secka A."/>
            <person name="Antonio M."/>
            <person name="Oren A."/>
            <person name="Chaudhuri R.R."/>
            <person name="La Ragione R."/>
            <person name="Hildebrand F."/>
            <person name="Pallen M.J."/>
        </authorList>
    </citation>
    <scope>NUCLEOTIDE SEQUENCE</scope>
    <source>
        <strain evidence="4">421</strain>
    </source>
</reference>
<comment type="similarity">
    <text evidence="1">Belongs to the LytR/CpsA/Psr (LCP) family.</text>
</comment>
<dbReference type="Gene3D" id="3.40.630.190">
    <property type="entry name" value="LCP protein"/>
    <property type="match status" value="1"/>
</dbReference>
<dbReference type="AlphaFoldDB" id="A0A9D1UET6"/>
<gene>
    <name evidence="4" type="ORF">IAA48_01665</name>
</gene>
<feature type="transmembrane region" description="Helical" evidence="2">
    <location>
        <begin position="25"/>
        <end position="46"/>
    </location>
</feature>
<feature type="domain" description="Cell envelope-related transcriptional attenuator" evidence="3">
    <location>
        <begin position="127"/>
        <end position="213"/>
    </location>
</feature>
<organism evidence="4 5">
    <name type="scientific">Candidatus Eubacterium faecipullorum</name>
    <dbReference type="NCBI Taxonomy" id="2838571"/>
    <lineage>
        <taxon>Bacteria</taxon>
        <taxon>Bacillati</taxon>
        <taxon>Bacillota</taxon>
        <taxon>Clostridia</taxon>
        <taxon>Eubacteriales</taxon>
        <taxon>Eubacteriaceae</taxon>
        <taxon>Eubacterium</taxon>
    </lineage>
</organism>
<dbReference type="EMBL" id="DXGE01000009">
    <property type="protein sequence ID" value="HIW85182.1"/>
    <property type="molecule type" value="Genomic_DNA"/>
</dbReference>
<reference evidence="4" key="2">
    <citation type="submission" date="2021-04" db="EMBL/GenBank/DDBJ databases">
        <authorList>
            <person name="Gilroy R."/>
        </authorList>
    </citation>
    <scope>NUCLEOTIDE SEQUENCE</scope>
    <source>
        <strain evidence="4">421</strain>
    </source>
</reference>
<protein>
    <submittedName>
        <fullName evidence="4">LCP family protein</fullName>
    </submittedName>
</protein>
<keyword evidence="2" id="KW-1133">Transmembrane helix</keyword>
<dbReference type="PANTHER" id="PTHR33392:SF6">
    <property type="entry name" value="POLYISOPRENYL-TEICHOIC ACID--PEPTIDOGLYCAN TEICHOIC ACID TRANSFERASE TAGU"/>
    <property type="match status" value="1"/>
</dbReference>
<evidence type="ECO:0000259" key="3">
    <source>
        <dbReference type="Pfam" id="PF03816"/>
    </source>
</evidence>
<dbReference type="Pfam" id="PF03816">
    <property type="entry name" value="LytR_cpsA_psr"/>
    <property type="match status" value="1"/>
</dbReference>
<sequence>MRIFKHRGDIYVSTSRVKSDLEQKILLAALAFIVVFTAVFLIIFGVRYDFSFKAFITPDDLIDENNEIIEQLPEVQGKTNYLLLMSNENTQELYVCTLLQVDMDTVSYKACTLDPKTAENGVSLADTYISMGAAGVSNSLSHLFGIEIDYYADFNYTDYESFFDYLGSVNYTVLSDVRYKDTSRYGYNIRVSEGNQSIDGDTAVKLMRYYVSQENNYSAVNDIVLSAVSQHINAQNYENRERAFSRFIEYTSTNITVRDFTAQQDNLAVLSSDTTGVNVYSVPVVYDGANVISESVTDVLGYFSK</sequence>
<dbReference type="Proteomes" id="UP000824205">
    <property type="component" value="Unassembled WGS sequence"/>
</dbReference>
<evidence type="ECO:0000313" key="4">
    <source>
        <dbReference type="EMBL" id="HIW85182.1"/>
    </source>
</evidence>
<evidence type="ECO:0000256" key="1">
    <source>
        <dbReference type="ARBA" id="ARBA00006068"/>
    </source>
</evidence>
<comment type="caution">
    <text evidence="4">The sequence shown here is derived from an EMBL/GenBank/DDBJ whole genome shotgun (WGS) entry which is preliminary data.</text>
</comment>
<keyword evidence="2" id="KW-0812">Transmembrane</keyword>
<dbReference type="InterPro" id="IPR004474">
    <property type="entry name" value="LytR_CpsA_psr"/>
</dbReference>